<sequence>MRSHLAKSIDCYNFYKRFNNGWSENDDNKDNGNGDGYGGIVIVVVVVVAIVVIIVVRCLANHSSLKCFTNCFKVAEKRKRSLTPTRSPTRRKSCESLRQISEPLSPTQRDSDISISSPPPQIAQYSRSRSPTPPSSSNEPSTLSLRTSTHDTTKDTKRIEIDGRTPKTATTTVPANTPQEHLRIPTGATGFSGFPALHGMSNLMVPSAAAAAVAAAPFLHWSPVLLPPWSHSLLPAAFYPAALRNALPG</sequence>
<proteinExistence type="predicted"/>
<dbReference type="STRING" id="37001.A0A1A9W629"/>
<keyword evidence="2" id="KW-0472">Membrane</keyword>
<keyword evidence="4" id="KW-1185">Reference proteome</keyword>
<protein>
    <submittedName>
        <fullName evidence="3">Uncharacterized protein</fullName>
    </submittedName>
</protein>
<keyword evidence="2" id="KW-0812">Transmembrane</keyword>
<evidence type="ECO:0000313" key="4">
    <source>
        <dbReference type="Proteomes" id="UP000091820"/>
    </source>
</evidence>
<dbReference type="Proteomes" id="UP000091820">
    <property type="component" value="Unassembled WGS sequence"/>
</dbReference>
<feature type="compositionally biased region" description="Basic and acidic residues" evidence="1">
    <location>
        <begin position="148"/>
        <end position="165"/>
    </location>
</feature>
<evidence type="ECO:0000313" key="3">
    <source>
        <dbReference type="EnsemblMetazoa" id="GBRI007573-PA"/>
    </source>
</evidence>
<reference evidence="4" key="1">
    <citation type="submission" date="2014-03" db="EMBL/GenBank/DDBJ databases">
        <authorList>
            <person name="Aksoy S."/>
            <person name="Warren W."/>
            <person name="Wilson R.K."/>
        </authorList>
    </citation>
    <scope>NUCLEOTIDE SEQUENCE [LARGE SCALE GENOMIC DNA]</scope>
    <source>
        <strain evidence="4">IAEA</strain>
    </source>
</reference>
<reference evidence="3" key="2">
    <citation type="submission" date="2020-05" db="UniProtKB">
        <authorList>
            <consortium name="EnsemblMetazoa"/>
        </authorList>
    </citation>
    <scope>IDENTIFICATION</scope>
    <source>
        <strain evidence="3">IAEA</strain>
    </source>
</reference>
<dbReference type="EnsemblMetazoa" id="GBRI007573-RA">
    <property type="protein sequence ID" value="GBRI007573-PA"/>
    <property type="gene ID" value="GBRI007573"/>
</dbReference>
<name>A0A1A9W629_9MUSC</name>
<accession>A0A1A9W629</accession>
<feature type="compositionally biased region" description="Low complexity" evidence="1">
    <location>
        <begin position="126"/>
        <end position="145"/>
    </location>
</feature>
<evidence type="ECO:0000256" key="2">
    <source>
        <dbReference type="SAM" id="Phobius"/>
    </source>
</evidence>
<feature type="region of interest" description="Disordered" evidence="1">
    <location>
        <begin position="79"/>
        <end position="174"/>
    </location>
</feature>
<feature type="compositionally biased region" description="Polar residues" evidence="1">
    <location>
        <begin position="96"/>
        <end position="108"/>
    </location>
</feature>
<evidence type="ECO:0000256" key="1">
    <source>
        <dbReference type="SAM" id="MobiDB-lite"/>
    </source>
</evidence>
<feature type="transmembrane region" description="Helical" evidence="2">
    <location>
        <begin position="36"/>
        <end position="56"/>
    </location>
</feature>
<keyword evidence="2" id="KW-1133">Transmembrane helix</keyword>
<dbReference type="VEuPathDB" id="VectorBase:GBRI007573"/>
<dbReference type="AlphaFoldDB" id="A0A1A9W629"/>
<organism evidence="3 4">
    <name type="scientific">Glossina brevipalpis</name>
    <dbReference type="NCBI Taxonomy" id="37001"/>
    <lineage>
        <taxon>Eukaryota</taxon>
        <taxon>Metazoa</taxon>
        <taxon>Ecdysozoa</taxon>
        <taxon>Arthropoda</taxon>
        <taxon>Hexapoda</taxon>
        <taxon>Insecta</taxon>
        <taxon>Pterygota</taxon>
        <taxon>Neoptera</taxon>
        <taxon>Endopterygota</taxon>
        <taxon>Diptera</taxon>
        <taxon>Brachycera</taxon>
        <taxon>Muscomorpha</taxon>
        <taxon>Hippoboscoidea</taxon>
        <taxon>Glossinidae</taxon>
        <taxon>Glossina</taxon>
    </lineage>
</organism>